<name>A0A9W9EZV7_9EURO</name>
<proteinExistence type="predicted"/>
<dbReference type="GeneID" id="81361094"/>
<dbReference type="Proteomes" id="UP001149074">
    <property type="component" value="Unassembled WGS sequence"/>
</dbReference>
<dbReference type="RefSeq" id="XP_056472921.1">
    <property type="nucleotide sequence ID" value="XM_056622115.1"/>
</dbReference>
<accession>A0A9W9EZV7</accession>
<reference evidence="1" key="2">
    <citation type="journal article" date="2023" name="IMA Fungus">
        <title>Comparative genomic study of the Penicillium genus elucidates a diverse pangenome and 15 lateral gene transfer events.</title>
        <authorList>
            <person name="Petersen C."/>
            <person name="Sorensen T."/>
            <person name="Nielsen M.R."/>
            <person name="Sondergaard T.E."/>
            <person name="Sorensen J.L."/>
            <person name="Fitzpatrick D.A."/>
            <person name="Frisvad J.C."/>
            <person name="Nielsen K.L."/>
        </authorList>
    </citation>
    <scope>NUCLEOTIDE SEQUENCE</scope>
    <source>
        <strain evidence="1">IBT 30761</strain>
    </source>
</reference>
<dbReference type="AlphaFoldDB" id="A0A9W9EZV7"/>
<comment type="caution">
    <text evidence="1">The sequence shown here is derived from an EMBL/GenBank/DDBJ whole genome shotgun (WGS) entry which is preliminary data.</text>
</comment>
<organism evidence="1 2">
    <name type="scientific">Penicillium argentinense</name>
    <dbReference type="NCBI Taxonomy" id="1131581"/>
    <lineage>
        <taxon>Eukaryota</taxon>
        <taxon>Fungi</taxon>
        <taxon>Dikarya</taxon>
        <taxon>Ascomycota</taxon>
        <taxon>Pezizomycotina</taxon>
        <taxon>Eurotiomycetes</taxon>
        <taxon>Eurotiomycetidae</taxon>
        <taxon>Eurotiales</taxon>
        <taxon>Aspergillaceae</taxon>
        <taxon>Penicillium</taxon>
    </lineage>
</organism>
<sequence length="95" mass="10022">MLEPILHQGRTGPAMLGFAPRTATDERAGSSPVALLTVGAGVNAITFEPVRISLGAKNSHCFGEQAYLRYLQAVHENWTRVLFFGAGPASPPSGS</sequence>
<evidence type="ECO:0000313" key="2">
    <source>
        <dbReference type="Proteomes" id="UP001149074"/>
    </source>
</evidence>
<keyword evidence="2" id="KW-1185">Reference proteome</keyword>
<dbReference type="EMBL" id="JAPQKI010000009">
    <property type="protein sequence ID" value="KAJ5090940.1"/>
    <property type="molecule type" value="Genomic_DNA"/>
</dbReference>
<evidence type="ECO:0000313" key="1">
    <source>
        <dbReference type="EMBL" id="KAJ5090940.1"/>
    </source>
</evidence>
<reference evidence="1" key="1">
    <citation type="submission" date="2022-11" db="EMBL/GenBank/DDBJ databases">
        <authorList>
            <person name="Petersen C."/>
        </authorList>
    </citation>
    <scope>NUCLEOTIDE SEQUENCE</scope>
    <source>
        <strain evidence="1">IBT 30761</strain>
    </source>
</reference>
<gene>
    <name evidence="1" type="ORF">N7532_009624</name>
</gene>
<protein>
    <submittedName>
        <fullName evidence="1">Uncharacterized protein</fullName>
    </submittedName>
</protein>